<evidence type="ECO:0000313" key="2">
    <source>
        <dbReference type="EMBL" id="OAT02680.1"/>
    </source>
</evidence>
<keyword evidence="3" id="KW-1185">Reference proteome</keyword>
<name>A0ABX2VZW8_AJEDR</name>
<gene>
    <name evidence="2" type="ORF">BDCG_17726</name>
</gene>
<proteinExistence type="predicted"/>
<feature type="region of interest" description="Disordered" evidence="1">
    <location>
        <begin position="1"/>
        <end position="20"/>
    </location>
</feature>
<dbReference type="Proteomes" id="UP000002039">
    <property type="component" value="Unassembled WGS sequence"/>
</dbReference>
<protein>
    <submittedName>
        <fullName evidence="2">Uncharacterized protein</fullName>
    </submittedName>
</protein>
<evidence type="ECO:0000256" key="1">
    <source>
        <dbReference type="SAM" id="MobiDB-lite"/>
    </source>
</evidence>
<accession>A0ABX2VZW8</accession>
<dbReference type="RefSeq" id="XP_045282407.1">
    <property type="nucleotide sequence ID" value="XM_045426802.1"/>
</dbReference>
<evidence type="ECO:0000313" key="3">
    <source>
        <dbReference type="Proteomes" id="UP000002039"/>
    </source>
</evidence>
<sequence length="98" mass="9982">MPGQRLCGQGGGDHRPAGPQETLATLRALQELSARVCKELLVRRLTAKGGTALLGARGWSGRGMGWAAGLKIRCSDRAGEDGGTVMGGSVPASPAGKK</sequence>
<dbReference type="GeneID" id="69032618"/>
<dbReference type="EMBL" id="EQ999982">
    <property type="protein sequence ID" value="OAT02680.1"/>
    <property type="molecule type" value="Genomic_DNA"/>
</dbReference>
<reference evidence="3" key="1">
    <citation type="journal article" date="2015" name="PLoS Genet.">
        <title>The dynamic genome and transcriptome of the human fungal pathogen Blastomyces and close relative Emmonsia.</title>
        <authorList>
            <person name="Munoz J.F."/>
            <person name="Gauthier G.M."/>
            <person name="Desjardins C.A."/>
            <person name="Gallo J.E."/>
            <person name="Holder J."/>
            <person name="Sullivan T.D."/>
            <person name="Marty A.J."/>
            <person name="Carmen J.C."/>
            <person name="Chen Z."/>
            <person name="Ding L."/>
            <person name="Gujja S."/>
            <person name="Magrini V."/>
            <person name="Misas E."/>
            <person name="Mitreva M."/>
            <person name="Priest M."/>
            <person name="Saif S."/>
            <person name="Whiston E.A."/>
            <person name="Young S."/>
            <person name="Zeng Q."/>
            <person name="Goldman W.E."/>
            <person name="Mardis E.R."/>
            <person name="Taylor J.W."/>
            <person name="McEwen J.G."/>
            <person name="Clay O.K."/>
            <person name="Klein B.S."/>
            <person name="Cuomo C.A."/>
        </authorList>
    </citation>
    <scope>NUCLEOTIDE SEQUENCE [LARGE SCALE GENOMIC DNA]</scope>
    <source>
        <strain evidence="3">ER-3 / ATCC MYA-2586</strain>
    </source>
</reference>
<organism evidence="2 3">
    <name type="scientific">Ajellomyces dermatitidis (strain ER-3 / ATCC MYA-2586)</name>
    <name type="common">Blastomyces dermatitidis</name>
    <dbReference type="NCBI Taxonomy" id="559297"/>
    <lineage>
        <taxon>Eukaryota</taxon>
        <taxon>Fungi</taxon>
        <taxon>Dikarya</taxon>
        <taxon>Ascomycota</taxon>
        <taxon>Pezizomycotina</taxon>
        <taxon>Eurotiomycetes</taxon>
        <taxon>Eurotiomycetidae</taxon>
        <taxon>Onygenales</taxon>
        <taxon>Ajellomycetaceae</taxon>
        <taxon>Blastomyces</taxon>
    </lineage>
</organism>